<protein>
    <submittedName>
        <fullName evidence="1">Uncharacterized protein</fullName>
    </submittedName>
</protein>
<gene>
    <name evidence="1" type="ORF">ACFQPC_09080</name>
</gene>
<organism evidence="1 2">
    <name type="scientific">Herminiimonas glaciei</name>
    <dbReference type="NCBI Taxonomy" id="523788"/>
    <lineage>
        <taxon>Bacteria</taxon>
        <taxon>Pseudomonadati</taxon>
        <taxon>Pseudomonadota</taxon>
        <taxon>Betaproteobacteria</taxon>
        <taxon>Burkholderiales</taxon>
        <taxon>Oxalobacteraceae</taxon>
        <taxon>Herminiimonas</taxon>
    </lineage>
</organism>
<dbReference type="RefSeq" id="WP_382271546.1">
    <property type="nucleotide sequence ID" value="NZ_JBHTBU010000001.1"/>
</dbReference>
<comment type="caution">
    <text evidence="1">The sequence shown here is derived from an EMBL/GenBank/DDBJ whole genome shotgun (WGS) entry which is preliminary data.</text>
</comment>
<evidence type="ECO:0000313" key="2">
    <source>
        <dbReference type="Proteomes" id="UP001596542"/>
    </source>
</evidence>
<accession>A0ABW2IB07</accession>
<dbReference type="Proteomes" id="UP001596542">
    <property type="component" value="Unassembled WGS sequence"/>
</dbReference>
<evidence type="ECO:0000313" key="1">
    <source>
        <dbReference type="EMBL" id="MFC7288184.1"/>
    </source>
</evidence>
<proteinExistence type="predicted"/>
<keyword evidence="2" id="KW-1185">Reference proteome</keyword>
<sequence length="56" mass="6219">MRKLHYTLLVCAITVIGGLFIVTHARQAAAESNPGHFAEQTQINELVSIAIPPYKW</sequence>
<name>A0ABW2IB07_9BURK</name>
<dbReference type="EMBL" id="JBHTBU010000001">
    <property type="protein sequence ID" value="MFC7288184.1"/>
    <property type="molecule type" value="Genomic_DNA"/>
</dbReference>
<reference evidence="2" key="1">
    <citation type="journal article" date="2019" name="Int. J. Syst. Evol. Microbiol.">
        <title>The Global Catalogue of Microorganisms (GCM) 10K type strain sequencing project: providing services to taxonomists for standard genome sequencing and annotation.</title>
        <authorList>
            <consortium name="The Broad Institute Genomics Platform"/>
            <consortium name="The Broad Institute Genome Sequencing Center for Infectious Disease"/>
            <person name="Wu L."/>
            <person name="Ma J."/>
        </authorList>
    </citation>
    <scope>NUCLEOTIDE SEQUENCE [LARGE SCALE GENOMIC DNA]</scope>
    <source>
        <strain evidence="2">KACC 12508</strain>
    </source>
</reference>